<dbReference type="SUPFAM" id="SSF103473">
    <property type="entry name" value="MFS general substrate transporter"/>
    <property type="match status" value="1"/>
</dbReference>
<proteinExistence type="predicted"/>
<evidence type="ECO:0000256" key="7">
    <source>
        <dbReference type="SAM" id="Phobius"/>
    </source>
</evidence>
<dbReference type="PROSITE" id="PS51257">
    <property type="entry name" value="PROKAR_LIPOPROTEIN"/>
    <property type="match status" value="1"/>
</dbReference>
<reference evidence="8 9" key="1">
    <citation type="submission" date="2015-08" db="EMBL/GenBank/DDBJ databases">
        <title>Next Generation Sequencing and Analysis of the Genome of Puccinia sorghi L Schw, the Causal Agent of Maize Common Rust.</title>
        <authorList>
            <person name="Rochi L."/>
            <person name="Burguener G."/>
            <person name="Darino M."/>
            <person name="Turjanski A."/>
            <person name="Kreff E."/>
            <person name="Dieguez M.J."/>
            <person name="Sacco F."/>
        </authorList>
    </citation>
    <scope>NUCLEOTIDE SEQUENCE [LARGE SCALE GENOMIC DNA]</scope>
    <source>
        <strain evidence="8 9">RO10H11247</strain>
    </source>
</reference>
<evidence type="ECO:0000256" key="2">
    <source>
        <dbReference type="ARBA" id="ARBA00022448"/>
    </source>
</evidence>
<keyword evidence="5 7" id="KW-0472">Membrane</keyword>
<evidence type="ECO:0000256" key="4">
    <source>
        <dbReference type="ARBA" id="ARBA00022989"/>
    </source>
</evidence>
<evidence type="ECO:0000256" key="3">
    <source>
        <dbReference type="ARBA" id="ARBA00022692"/>
    </source>
</evidence>
<dbReference type="AlphaFoldDB" id="A0A0L6UZF5"/>
<gene>
    <name evidence="8" type="ORF">VP01_3121g2</name>
</gene>
<evidence type="ECO:0000256" key="1">
    <source>
        <dbReference type="ARBA" id="ARBA00004141"/>
    </source>
</evidence>
<feature type="transmembrane region" description="Helical" evidence="7">
    <location>
        <begin position="25"/>
        <end position="43"/>
    </location>
</feature>
<feature type="compositionally biased region" description="Basic residues" evidence="6">
    <location>
        <begin position="220"/>
        <end position="230"/>
    </location>
</feature>
<dbReference type="InterPro" id="IPR036259">
    <property type="entry name" value="MFS_trans_sf"/>
</dbReference>
<evidence type="ECO:0000256" key="6">
    <source>
        <dbReference type="SAM" id="MobiDB-lite"/>
    </source>
</evidence>
<feature type="transmembrane region" description="Helical" evidence="7">
    <location>
        <begin position="55"/>
        <end position="75"/>
    </location>
</feature>
<name>A0A0L6UZF5_9BASI</name>
<evidence type="ECO:0000313" key="9">
    <source>
        <dbReference type="Proteomes" id="UP000037035"/>
    </source>
</evidence>
<comment type="subcellular location">
    <subcellularLocation>
        <location evidence="1">Membrane</location>
        <topology evidence="1">Multi-pass membrane protein</topology>
    </subcellularLocation>
</comment>
<feature type="region of interest" description="Disordered" evidence="6">
    <location>
        <begin position="220"/>
        <end position="242"/>
    </location>
</feature>
<keyword evidence="3 7" id="KW-0812">Transmembrane</keyword>
<accession>A0A0L6UZF5</accession>
<keyword evidence="2" id="KW-0813">Transport</keyword>
<keyword evidence="9" id="KW-1185">Reference proteome</keyword>
<sequence>MHRLVLGLLLNITFGFLSHIIPAQLLMVLGCMGTAISCLLSAIMDTSASYWTYNFASVALSVVGPDFVFATGTMYGSQISSPSEQAVTGGVFHTFAQMGNAIGLSLATMLQIQVTRSRSREEGRIVVDDLTVASPQAFLQGLRAGFWLCFGSLCLATLLCVVFLRNLKLLGKTKRQAVQQVEGSVDKSAESTPASASSTILQLEKGEQHVPAGITHHSIPLHHPHPHHQLPTHPLAAAVPPE</sequence>
<comment type="caution">
    <text evidence="8">The sequence shown here is derived from an EMBL/GenBank/DDBJ whole genome shotgun (WGS) entry which is preliminary data.</text>
</comment>
<dbReference type="PANTHER" id="PTHR42718:SF9">
    <property type="entry name" value="MAJOR FACILITATOR SUPERFAMILY MULTIDRUG TRANSPORTER MFSC"/>
    <property type="match status" value="1"/>
</dbReference>
<evidence type="ECO:0000313" key="8">
    <source>
        <dbReference type="EMBL" id="KNZ53839.1"/>
    </source>
</evidence>
<dbReference type="STRING" id="27349.A0A0L6UZF5"/>
<dbReference type="GO" id="GO:0016020">
    <property type="term" value="C:membrane"/>
    <property type="evidence" value="ECO:0007669"/>
    <property type="project" value="UniProtKB-SubCell"/>
</dbReference>
<protein>
    <recommendedName>
        <fullName evidence="10">Major facilitator superfamily (MFS) profile domain-containing protein</fullName>
    </recommendedName>
</protein>
<feature type="transmembrane region" description="Helical" evidence="7">
    <location>
        <begin position="144"/>
        <end position="164"/>
    </location>
</feature>
<dbReference type="PANTHER" id="PTHR42718">
    <property type="entry name" value="MAJOR FACILITATOR SUPERFAMILY MULTIDRUG TRANSPORTER MFSC"/>
    <property type="match status" value="1"/>
</dbReference>
<dbReference type="Proteomes" id="UP000037035">
    <property type="component" value="Unassembled WGS sequence"/>
</dbReference>
<evidence type="ECO:0008006" key="10">
    <source>
        <dbReference type="Google" id="ProtNLM"/>
    </source>
</evidence>
<dbReference type="EMBL" id="LAVV01008082">
    <property type="protein sequence ID" value="KNZ53839.1"/>
    <property type="molecule type" value="Genomic_DNA"/>
</dbReference>
<organism evidence="8 9">
    <name type="scientific">Puccinia sorghi</name>
    <dbReference type="NCBI Taxonomy" id="27349"/>
    <lineage>
        <taxon>Eukaryota</taxon>
        <taxon>Fungi</taxon>
        <taxon>Dikarya</taxon>
        <taxon>Basidiomycota</taxon>
        <taxon>Pucciniomycotina</taxon>
        <taxon>Pucciniomycetes</taxon>
        <taxon>Pucciniales</taxon>
        <taxon>Pucciniaceae</taxon>
        <taxon>Puccinia</taxon>
    </lineage>
</organism>
<keyword evidence="4 7" id="KW-1133">Transmembrane helix</keyword>
<evidence type="ECO:0000256" key="5">
    <source>
        <dbReference type="ARBA" id="ARBA00023136"/>
    </source>
</evidence>
<dbReference type="OrthoDB" id="2501115at2759"/>
<dbReference type="Gene3D" id="1.20.1250.20">
    <property type="entry name" value="MFS general substrate transporter like domains"/>
    <property type="match status" value="1"/>
</dbReference>
<dbReference type="VEuPathDB" id="FungiDB:VP01_3121g2"/>